<keyword evidence="2" id="KW-0812">Transmembrane</keyword>
<keyword evidence="3" id="KW-0732">Signal</keyword>
<comment type="caution">
    <text evidence="4">The sequence shown here is derived from an EMBL/GenBank/DDBJ whole genome shotgun (WGS) entry which is preliminary data.</text>
</comment>
<reference evidence="4" key="1">
    <citation type="submission" date="2023-03" db="EMBL/GenBank/DDBJ databases">
        <title>Massive genome expansion in bonnet fungi (Mycena s.s.) driven by repeated elements and novel gene families across ecological guilds.</title>
        <authorList>
            <consortium name="Lawrence Berkeley National Laboratory"/>
            <person name="Harder C.B."/>
            <person name="Miyauchi S."/>
            <person name="Viragh M."/>
            <person name="Kuo A."/>
            <person name="Thoen E."/>
            <person name="Andreopoulos B."/>
            <person name="Lu D."/>
            <person name="Skrede I."/>
            <person name="Drula E."/>
            <person name="Henrissat B."/>
            <person name="Morin E."/>
            <person name="Kohler A."/>
            <person name="Barry K."/>
            <person name="LaButti K."/>
            <person name="Morin E."/>
            <person name="Salamov A."/>
            <person name="Lipzen A."/>
            <person name="Mereny Z."/>
            <person name="Hegedus B."/>
            <person name="Baldrian P."/>
            <person name="Stursova M."/>
            <person name="Weitz H."/>
            <person name="Taylor A."/>
            <person name="Grigoriev I.V."/>
            <person name="Nagy L.G."/>
            <person name="Martin F."/>
            <person name="Kauserud H."/>
        </authorList>
    </citation>
    <scope>NUCLEOTIDE SEQUENCE</scope>
    <source>
        <strain evidence="4">CBHHK200</strain>
    </source>
</reference>
<feature type="signal peptide" evidence="3">
    <location>
        <begin position="1"/>
        <end position="15"/>
    </location>
</feature>
<keyword evidence="2" id="KW-1133">Transmembrane helix</keyword>
<sequence>MKIALLLVSLPVVRADKVCITSDSGTTVCQNKLTRGTIAAIICTVALLLVLILGAVAFLLYRRRQFVRARSNIAADACFIEASQMQGPPTFTTYSAPYDSKEVPIKPSSAAKPTSTTYAGVTYPFPGFASGILKPPTPKNPSKIDFYSYDIDRVDGQHMEGIPSTTERERVKDRNNK</sequence>
<name>A0AAD6RWI0_9AGAR</name>
<dbReference type="CDD" id="cd12087">
    <property type="entry name" value="TM_EGFR-like"/>
    <property type="match status" value="1"/>
</dbReference>
<feature type="chain" id="PRO_5042008347" evidence="3">
    <location>
        <begin position="16"/>
        <end position="177"/>
    </location>
</feature>
<gene>
    <name evidence="4" type="ORF">C8F04DRAFT_1201840</name>
</gene>
<evidence type="ECO:0000256" key="1">
    <source>
        <dbReference type="SAM" id="MobiDB-lite"/>
    </source>
</evidence>
<dbReference type="AlphaFoldDB" id="A0AAD6RWI0"/>
<keyword evidence="2" id="KW-0472">Membrane</keyword>
<feature type="region of interest" description="Disordered" evidence="1">
    <location>
        <begin position="157"/>
        <end position="177"/>
    </location>
</feature>
<protein>
    <submittedName>
        <fullName evidence="4">Uncharacterized protein</fullName>
    </submittedName>
</protein>
<accession>A0AAD6RWI0</accession>
<evidence type="ECO:0000313" key="5">
    <source>
        <dbReference type="Proteomes" id="UP001218188"/>
    </source>
</evidence>
<dbReference type="Proteomes" id="UP001218188">
    <property type="component" value="Unassembled WGS sequence"/>
</dbReference>
<proteinExistence type="predicted"/>
<feature type="transmembrane region" description="Helical" evidence="2">
    <location>
        <begin position="39"/>
        <end position="61"/>
    </location>
</feature>
<evidence type="ECO:0000256" key="2">
    <source>
        <dbReference type="SAM" id="Phobius"/>
    </source>
</evidence>
<organism evidence="4 5">
    <name type="scientific">Mycena alexandri</name>
    <dbReference type="NCBI Taxonomy" id="1745969"/>
    <lineage>
        <taxon>Eukaryota</taxon>
        <taxon>Fungi</taxon>
        <taxon>Dikarya</taxon>
        <taxon>Basidiomycota</taxon>
        <taxon>Agaricomycotina</taxon>
        <taxon>Agaricomycetes</taxon>
        <taxon>Agaricomycetidae</taxon>
        <taxon>Agaricales</taxon>
        <taxon>Marasmiineae</taxon>
        <taxon>Mycenaceae</taxon>
        <taxon>Mycena</taxon>
    </lineage>
</organism>
<evidence type="ECO:0000256" key="3">
    <source>
        <dbReference type="SAM" id="SignalP"/>
    </source>
</evidence>
<feature type="compositionally biased region" description="Basic and acidic residues" evidence="1">
    <location>
        <begin position="166"/>
        <end position="177"/>
    </location>
</feature>
<dbReference type="EMBL" id="JARJCM010000482">
    <property type="protein sequence ID" value="KAJ7016605.1"/>
    <property type="molecule type" value="Genomic_DNA"/>
</dbReference>
<evidence type="ECO:0000313" key="4">
    <source>
        <dbReference type="EMBL" id="KAJ7016605.1"/>
    </source>
</evidence>
<keyword evidence="5" id="KW-1185">Reference proteome</keyword>